<protein>
    <recommendedName>
        <fullName evidence="5">Protein kinase domain-containing protein</fullName>
    </recommendedName>
</protein>
<keyword evidence="2 3" id="KW-0067">ATP-binding</keyword>
<dbReference type="InterPro" id="IPR011009">
    <property type="entry name" value="Kinase-like_dom_sf"/>
</dbReference>
<evidence type="ECO:0000256" key="4">
    <source>
        <dbReference type="SAM" id="MobiDB-lite"/>
    </source>
</evidence>
<dbReference type="KEGG" id="pmaw:MACH26_19150"/>
<dbReference type="InterPro" id="IPR000719">
    <property type="entry name" value="Prot_kinase_dom"/>
</dbReference>
<dbReference type="AlphaFoldDB" id="A0AA48KSE1"/>
<dbReference type="InterPro" id="IPR051043">
    <property type="entry name" value="Sulfatase_Mod_Factor_Kinase"/>
</dbReference>
<dbReference type="InterPro" id="IPR008271">
    <property type="entry name" value="Ser/Thr_kinase_AS"/>
</dbReference>
<dbReference type="Gene3D" id="3.90.1580.10">
    <property type="entry name" value="paralog of FGE (formylglycine-generating enzyme)"/>
    <property type="match status" value="1"/>
</dbReference>
<dbReference type="InterPro" id="IPR042095">
    <property type="entry name" value="SUMF_sf"/>
</dbReference>
<dbReference type="Proteomes" id="UP001333710">
    <property type="component" value="Chromosome"/>
</dbReference>
<dbReference type="PANTHER" id="PTHR23150:SF19">
    <property type="entry name" value="FORMYLGLYCINE-GENERATING ENZYME"/>
    <property type="match status" value="1"/>
</dbReference>
<dbReference type="Gene3D" id="1.10.510.10">
    <property type="entry name" value="Transferase(Phosphotransferase) domain 1"/>
    <property type="match status" value="1"/>
</dbReference>
<proteinExistence type="predicted"/>
<reference evidence="6" key="1">
    <citation type="submission" date="2023-01" db="EMBL/GenBank/DDBJ databases">
        <title>Complete genome sequence of Planctobacterium marinum strain Dej080120_11.</title>
        <authorList>
            <person name="Ueki S."/>
            <person name="Maruyama F."/>
        </authorList>
    </citation>
    <scope>NUCLEOTIDE SEQUENCE</scope>
    <source>
        <strain evidence="6">Dej080120_11</strain>
    </source>
</reference>
<dbReference type="CDD" id="cd14014">
    <property type="entry name" value="STKc_PknB_like"/>
    <property type="match status" value="1"/>
</dbReference>
<evidence type="ECO:0000313" key="7">
    <source>
        <dbReference type="Proteomes" id="UP001333710"/>
    </source>
</evidence>
<organism evidence="6 7">
    <name type="scientific">Planctobacterium marinum</name>
    <dbReference type="NCBI Taxonomy" id="1631968"/>
    <lineage>
        <taxon>Bacteria</taxon>
        <taxon>Pseudomonadati</taxon>
        <taxon>Pseudomonadota</taxon>
        <taxon>Gammaproteobacteria</taxon>
        <taxon>Alteromonadales</taxon>
        <taxon>Alteromonadaceae</taxon>
        <taxon>Planctobacterium</taxon>
    </lineage>
</organism>
<dbReference type="InterPro" id="IPR017441">
    <property type="entry name" value="Protein_kinase_ATP_BS"/>
</dbReference>
<evidence type="ECO:0000259" key="5">
    <source>
        <dbReference type="PROSITE" id="PS50011"/>
    </source>
</evidence>
<sequence>MEAIGKYKVLKQLGAGGFGAVYLAEAPITNAQVAIKIFQVKDENLVCVATSASQDASGVLKERFLSEARTLEQLSHNPYIVSIRDYDELDDGTPYYVMPYLPTSLEQEIGKDAFTRGKLEETPKALHPRKLASSRATEILKQILEGMREVHRAGLIHRDIKPANILFDAQGNVQICDFGIAKSPDAEHSQSGVGMGSRNYMSPEQRESAKHVSPASDVYSIGVLAYRMLTGQLPSHPYEPPIQFSPGIGQPLNDLIDIAIAQQETKRPADAGDFLRRFNQAVKASNEIEVEDEGTGTWVGGESEIKAELKPLQDKIEQVLLSEGDIPASERFAIEALAAVGNLDKAELDAFIAHIKERNKDKLQPLNNWLKLVRERASAEQGRFSEATKSALVSAGRAIGLSGSQIDQKLEKECQVFQTKDELTADIKKENKKADTQARTQTKSTSSKLPFIMGALLIVISLAGYGVWQNQQSQPARTSTKSSGQSSVASEYTLRVESTPSDAQVSVDGKRVSNKRISLSPGSYRLSVEKAGYNTVNKIVELRGDKTEYVSLSRSAPVRLPLTINTSPSDARVQILNIQPVYYEGIRLEPGDYQVKVSAEGYESETRWVSLNTTHSQFEFSLNKAKPRYTAGVQSVLDSMVSIPGGSFMMGSNDGESDEKPVHRVTIKSFKLMETEVTWAMYQPCIDDGVCPEAKDEGWGKANRPVINVSWNDITQKYIPWLNQKTGQTFRLPTEAEWEYAARAGTTTKYSWGNSIDCNKARYGFLLDECDIEGSAYPVKSFSPNAFGLYDMHGNVREWVQDCINDSYSGAPGDGSAWMSGNCDRAVHRGGSFFNTSDFLRSAGRGKANRSSRSFTVGFRLALGE</sequence>
<dbReference type="InterPro" id="IPR005532">
    <property type="entry name" value="SUMF_dom"/>
</dbReference>
<evidence type="ECO:0000313" key="6">
    <source>
        <dbReference type="EMBL" id="BDX06394.1"/>
    </source>
</evidence>
<keyword evidence="1 3" id="KW-0547">Nucleotide-binding</keyword>
<dbReference type="PROSITE" id="PS00108">
    <property type="entry name" value="PROTEIN_KINASE_ST"/>
    <property type="match status" value="1"/>
</dbReference>
<gene>
    <name evidence="6" type="ORF">MACH26_19150</name>
</gene>
<dbReference type="GO" id="GO:0120147">
    <property type="term" value="F:formylglycine-generating oxidase activity"/>
    <property type="evidence" value="ECO:0007669"/>
    <property type="project" value="TreeGrafter"/>
</dbReference>
<dbReference type="SUPFAM" id="SSF56436">
    <property type="entry name" value="C-type lectin-like"/>
    <property type="match status" value="1"/>
</dbReference>
<dbReference type="PROSITE" id="PS50011">
    <property type="entry name" value="PROTEIN_KINASE_DOM"/>
    <property type="match status" value="1"/>
</dbReference>
<dbReference type="EMBL" id="AP027272">
    <property type="protein sequence ID" value="BDX06394.1"/>
    <property type="molecule type" value="Genomic_DNA"/>
</dbReference>
<feature type="domain" description="Protein kinase" evidence="5">
    <location>
        <begin position="7"/>
        <end position="352"/>
    </location>
</feature>
<name>A0AA48KSE1_9ALTE</name>
<dbReference type="InterPro" id="IPR013229">
    <property type="entry name" value="PEGA"/>
</dbReference>
<evidence type="ECO:0000256" key="3">
    <source>
        <dbReference type="PROSITE-ProRule" id="PRU10141"/>
    </source>
</evidence>
<evidence type="ECO:0000256" key="2">
    <source>
        <dbReference type="ARBA" id="ARBA00022840"/>
    </source>
</evidence>
<keyword evidence="7" id="KW-1185">Reference proteome</keyword>
<dbReference type="Pfam" id="PF08308">
    <property type="entry name" value="PEGA"/>
    <property type="match status" value="1"/>
</dbReference>
<dbReference type="InterPro" id="IPR016187">
    <property type="entry name" value="CTDL_fold"/>
</dbReference>
<dbReference type="SUPFAM" id="SSF56112">
    <property type="entry name" value="Protein kinase-like (PK-like)"/>
    <property type="match status" value="1"/>
</dbReference>
<dbReference type="RefSeq" id="WP_338292413.1">
    <property type="nucleotide sequence ID" value="NZ_AP027272.1"/>
</dbReference>
<feature type="region of interest" description="Disordered" evidence="4">
    <location>
        <begin position="475"/>
        <end position="495"/>
    </location>
</feature>
<dbReference type="PANTHER" id="PTHR23150">
    <property type="entry name" value="SULFATASE MODIFYING FACTOR 1, 2"/>
    <property type="match status" value="1"/>
</dbReference>
<dbReference type="GO" id="GO:0005524">
    <property type="term" value="F:ATP binding"/>
    <property type="evidence" value="ECO:0007669"/>
    <property type="project" value="UniProtKB-UniRule"/>
</dbReference>
<feature type="binding site" evidence="3">
    <location>
        <position position="36"/>
    </location>
    <ligand>
        <name>ATP</name>
        <dbReference type="ChEBI" id="CHEBI:30616"/>
    </ligand>
</feature>
<accession>A0AA48KSE1</accession>
<dbReference type="Pfam" id="PF00069">
    <property type="entry name" value="Pkinase"/>
    <property type="match status" value="1"/>
</dbReference>
<dbReference type="Pfam" id="PF03781">
    <property type="entry name" value="FGE-sulfatase"/>
    <property type="match status" value="1"/>
</dbReference>
<dbReference type="SMART" id="SM00220">
    <property type="entry name" value="S_TKc"/>
    <property type="match status" value="1"/>
</dbReference>
<dbReference type="PROSITE" id="PS00107">
    <property type="entry name" value="PROTEIN_KINASE_ATP"/>
    <property type="match status" value="1"/>
</dbReference>
<evidence type="ECO:0000256" key="1">
    <source>
        <dbReference type="ARBA" id="ARBA00022741"/>
    </source>
</evidence>
<dbReference type="GO" id="GO:0004672">
    <property type="term" value="F:protein kinase activity"/>
    <property type="evidence" value="ECO:0007669"/>
    <property type="project" value="InterPro"/>
</dbReference>
<dbReference type="Gene3D" id="3.30.200.20">
    <property type="entry name" value="Phosphorylase Kinase, domain 1"/>
    <property type="match status" value="1"/>
</dbReference>